<dbReference type="SUPFAM" id="SSF53067">
    <property type="entry name" value="Actin-like ATPase domain"/>
    <property type="match status" value="1"/>
</dbReference>
<dbReference type="Pfam" id="PF05035">
    <property type="entry name" value="DGOK"/>
    <property type="match status" value="1"/>
</dbReference>
<dbReference type="Gene3D" id="3.30.420.310">
    <property type="entry name" value="2-keto-3-deoxy-galactonokinase, C-terminal domain"/>
    <property type="match status" value="1"/>
</dbReference>
<dbReference type="Gene3D" id="3.30.420.300">
    <property type="entry name" value="2-keto-3-deoxy-galactonokinase, substrate binding domain"/>
    <property type="match status" value="1"/>
</dbReference>
<dbReference type="InterPro" id="IPR043129">
    <property type="entry name" value="ATPase_NBD"/>
</dbReference>
<protein>
    <submittedName>
        <fullName evidence="1">2-dehydro-3-deoxygalactonokinase</fullName>
    </submittedName>
</protein>
<dbReference type="InterPro" id="IPR042257">
    <property type="entry name" value="DGOK_C"/>
</dbReference>
<dbReference type="RefSeq" id="WP_085463310.1">
    <property type="nucleotide sequence ID" value="NZ_FXBL01000004.1"/>
</dbReference>
<dbReference type="CDD" id="cd24012">
    <property type="entry name" value="ASKHA_NBD_KDGal-kinase"/>
    <property type="match status" value="1"/>
</dbReference>
<dbReference type="EMBL" id="FXBL01000004">
    <property type="protein sequence ID" value="SMH31718.1"/>
    <property type="molecule type" value="Genomic_DNA"/>
</dbReference>
<proteinExistence type="predicted"/>
<organism evidence="1 2">
    <name type="scientific">Mesorhizobium australicum</name>
    <dbReference type="NCBI Taxonomy" id="536018"/>
    <lineage>
        <taxon>Bacteria</taxon>
        <taxon>Pseudomonadati</taxon>
        <taxon>Pseudomonadota</taxon>
        <taxon>Alphaproteobacteria</taxon>
        <taxon>Hyphomicrobiales</taxon>
        <taxon>Phyllobacteriaceae</taxon>
        <taxon>Mesorhizobium</taxon>
    </lineage>
</organism>
<dbReference type="Proteomes" id="UP000193083">
    <property type="component" value="Unassembled WGS sequence"/>
</dbReference>
<name>A0A1X7N5G1_9HYPH</name>
<dbReference type="AlphaFoldDB" id="A0A1X7N5G1"/>
<dbReference type="OrthoDB" id="256574at2"/>
<keyword evidence="2" id="KW-1185">Reference proteome</keyword>
<accession>A0A1X7N5G1</accession>
<sequence>MTSPAVLAAVDWGTSNLRVWLLDEAGDVVGERKSGEGMSSAGGKGFAAILEEHLAALGAPEGLPAIVCGMAGARQGWVEAGYLDVPARIADFAQAATTAPGARRPVRILPGLAQRGAEHPDVMRGEETQLAGAELAEGAHFVCMPGTHSKWVAVEDGVVTGFRTAMTGELFHLLASHSILRHSLGETPDAGTPKAPAFQKALRDALANPERLTSALFAIRAGGLLDNVPSEDAAATLSGLLIGAEIAGAKSAAPAMHVVTLVASGGMAKRYAAALGTAGLLVNLVDADDAVRKGLFEAGRRLFLSGASA</sequence>
<keyword evidence="1" id="KW-0418">Kinase</keyword>
<dbReference type="InterPro" id="IPR042258">
    <property type="entry name" value="DGOK_N"/>
</dbReference>
<dbReference type="GO" id="GO:0008671">
    <property type="term" value="F:2-dehydro-3-deoxygalactonokinase activity"/>
    <property type="evidence" value="ECO:0007669"/>
    <property type="project" value="InterPro"/>
</dbReference>
<evidence type="ECO:0000313" key="2">
    <source>
        <dbReference type="Proteomes" id="UP000193083"/>
    </source>
</evidence>
<reference evidence="1 2" key="1">
    <citation type="submission" date="2017-04" db="EMBL/GenBank/DDBJ databases">
        <authorList>
            <person name="Afonso C.L."/>
            <person name="Miller P.J."/>
            <person name="Scott M.A."/>
            <person name="Spackman E."/>
            <person name="Goraichik I."/>
            <person name="Dimitrov K.M."/>
            <person name="Suarez D.L."/>
            <person name="Swayne D.E."/>
        </authorList>
    </citation>
    <scope>NUCLEOTIDE SEQUENCE [LARGE SCALE GENOMIC DNA]</scope>
    <source>
        <strain evidence="1 2">B5P</strain>
    </source>
</reference>
<keyword evidence="1" id="KW-0808">Transferase</keyword>
<dbReference type="InterPro" id="IPR007729">
    <property type="entry name" value="DGOK"/>
</dbReference>
<evidence type="ECO:0000313" key="1">
    <source>
        <dbReference type="EMBL" id="SMH31718.1"/>
    </source>
</evidence>
<dbReference type="GO" id="GO:0034194">
    <property type="term" value="P:D-galactonate catabolic process"/>
    <property type="evidence" value="ECO:0007669"/>
    <property type="project" value="InterPro"/>
</dbReference>
<gene>
    <name evidence="1" type="ORF">SAMN02982922_1194</name>
</gene>